<comment type="caution">
    <text evidence="6">The sequence shown here is derived from an EMBL/GenBank/DDBJ whole genome shotgun (WGS) entry which is preliminary data.</text>
</comment>
<dbReference type="Pfam" id="PF13380">
    <property type="entry name" value="CoA_binding_2"/>
    <property type="match status" value="1"/>
</dbReference>
<dbReference type="GO" id="GO:0006099">
    <property type="term" value="P:tricarboxylic acid cycle"/>
    <property type="evidence" value="ECO:0007669"/>
    <property type="project" value="UniProtKB-KW"/>
</dbReference>
<feature type="compositionally biased region" description="Basic and acidic residues" evidence="4">
    <location>
        <begin position="17"/>
        <end position="29"/>
    </location>
</feature>
<dbReference type="InterPro" id="IPR013815">
    <property type="entry name" value="ATP_grasp_subdomain_1"/>
</dbReference>
<keyword evidence="3" id="KW-0547">Nucleotide-binding</keyword>
<dbReference type="EMBL" id="DTQM01000069">
    <property type="protein sequence ID" value="HGC42305.1"/>
    <property type="molecule type" value="Genomic_DNA"/>
</dbReference>
<dbReference type="InterPro" id="IPR003781">
    <property type="entry name" value="CoA-bd"/>
</dbReference>
<sequence length="744" mass="76411">MVDGAESPWVAVSPACGHDRDGNKREGRNGARNLWDSAGGTRAGRRLVSARFTSLTPLLAPRSVAVIGASDEPTRIGGRPIAYMRQQNFAGRILPVNPKRTTVQGLPCFPTVADLPETPDVAIVAVPAALAVDTVAQLAARGVAGAIVLTAGFAEMDAAGAAAQEAMVAAARGAGMRLLGPNCLGLFNARIGFYPTFSASLETGFPLPGRIGIASQSGAYGTHLFATARARGLGTPLCITTGNEGDVTIGDVIGWLAEDPETDVIAAYAEGIREAESFFAALAAARAAKKPVVMMKVGRSALGGAAARSHTASIAGDDAVTDAVLSEFGVVRAATTEQMLDIAYCASKRIYPARNTLGVITVSGGAGVLISDAAEELGLAMPEMPTAAQAALKGLVPFSAPRNPVDCTAQVFNNLPLIGHFAETMVAEGGYASVLAFFSQTGGAASIAPHLKTQLGAVRARHPDRLFVLSVIASPELVRAYEAEGFLVFEDPSRAVAAIAAMGRFGAAFAAPPPEAPPAVPVVTLPAQTPDEAACKRLLSAAGIASVPERIATTPAEATAAASALGFPVVMKILSPDILHKSEIGGVLLGITDAAAVARGFTTLIERARAAHPAALIEGVLVAKQMTGGVECILGIHRDPVFGPVAAFGLGGIFVEVLRDVVFHRCPFGLDVATAMIRSIRGAPLLLGARGRAPADIDALARMLARLSVFAHQAGPRLRAIDLNPVFALEEGAFAADAVIEIGE</sequence>
<dbReference type="GO" id="GO:0005524">
    <property type="term" value="F:ATP binding"/>
    <property type="evidence" value="ECO:0007669"/>
    <property type="project" value="UniProtKB-UniRule"/>
</dbReference>
<dbReference type="PANTHER" id="PTHR42793">
    <property type="entry name" value="COA BINDING DOMAIN CONTAINING PROTEIN"/>
    <property type="match status" value="1"/>
</dbReference>
<dbReference type="InterPro" id="IPR016102">
    <property type="entry name" value="Succinyl-CoA_synth-like"/>
</dbReference>
<dbReference type="Gene3D" id="3.40.50.261">
    <property type="entry name" value="Succinyl-CoA synthetase domains"/>
    <property type="match status" value="2"/>
</dbReference>
<evidence type="ECO:0000256" key="4">
    <source>
        <dbReference type="SAM" id="MobiDB-lite"/>
    </source>
</evidence>
<feature type="domain" description="ATP-grasp" evidence="5">
    <location>
        <begin position="536"/>
        <end position="572"/>
    </location>
</feature>
<dbReference type="SUPFAM" id="SSF52210">
    <property type="entry name" value="Succinyl-CoA synthetase domains"/>
    <property type="match status" value="2"/>
</dbReference>
<organism evidence="6">
    <name type="scientific">Acidicaldus sp</name>
    <dbReference type="NCBI Taxonomy" id="1872105"/>
    <lineage>
        <taxon>Bacteria</taxon>
        <taxon>Pseudomonadati</taxon>
        <taxon>Pseudomonadota</taxon>
        <taxon>Alphaproteobacteria</taxon>
        <taxon>Acetobacterales</taxon>
        <taxon>Acetobacteraceae</taxon>
        <taxon>Acidicaldus</taxon>
    </lineage>
</organism>
<dbReference type="InterPro" id="IPR036291">
    <property type="entry name" value="NAD(P)-bd_dom_sf"/>
</dbReference>
<evidence type="ECO:0000313" key="6">
    <source>
        <dbReference type="EMBL" id="HGC42305.1"/>
    </source>
</evidence>
<accession>A0A8J4H8F3</accession>
<dbReference type="PROSITE" id="PS50975">
    <property type="entry name" value="ATP_GRASP"/>
    <property type="match status" value="1"/>
</dbReference>
<evidence type="ECO:0000256" key="2">
    <source>
        <dbReference type="ARBA" id="ARBA00060888"/>
    </source>
</evidence>
<dbReference type="SMART" id="SM00881">
    <property type="entry name" value="CoA_binding"/>
    <property type="match status" value="1"/>
</dbReference>
<dbReference type="GO" id="GO:0043758">
    <property type="term" value="F:acetate-CoA ligase (ADP-forming) activity"/>
    <property type="evidence" value="ECO:0007669"/>
    <property type="project" value="InterPro"/>
</dbReference>
<evidence type="ECO:0000259" key="5">
    <source>
        <dbReference type="PROSITE" id="PS50975"/>
    </source>
</evidence>
<dbReference type="GO" id="GO:0046872">
    <property type="term" value="F:metal ion binding"/>
    <property type="evidence" value="ECO:0007669"/>
    <property type="project" value="InterPro"/>
</dbReference>
<dbReference type="Gene3D" id="3.30.470.20">
    <property type="entry name" value="ATP-grasp fold, B domain"/>
    <property type="match status" value="1"/>
</dbReference>
<name>A0A8J4H8F3_9PROT</name>
<dbReference type="AlphaFoldDB" id="A0A8J4H8F3"/>
<dbReference type="Pfam" id="PF13607">
    <property type="entry name" value="Succ_CoA_lig"/>
    <property type="match status" value="1"/>
</dbReference>
<keyword evidence="3" id="KW-0067">ATP-binding</keyword>
<dbReference type="InterPro" id="IPR043938">
    <property type="entry name" value="Ligase_CoA_dom"/>
</dbReference>
<dbReference type="SUPFAM" id="SSF56059">
    <property type="entry name" value="Glutathione synthetase ATP-binding domain-like"/>
    <property type="match status" value="1"/>
</dbReference>
<comment type="similarity">
    <text evidence="2">In the N-terminal section; belongs to the acetate CoA ligase alpha subunit family.</text>
</comment>
<feature type="region of interest" description="Disordered" evidence="4">
    <location>
        <begin position="1"/>
        <end position="38"/>
    </location>
</feature>
<evidence type="ECO:0000256" key="1">
    <source>
        <dbReference type="ARBA" id="ARBA00022532"/>
    </source>
</evidence>
<dbReference type="SUPFAM" id="SSF51735">
    <property type="entry name" value="NAD(P)-binding Rossmann-fold domains"/>
    <property type="match status" value="1"/>
</dbReference>
<dbReference type="InterPro" id="IPR011761">
    <property type="entry name" value="ATP-grasp"/>
</dbReference>
<proteinExistence type="inferred from homology"/>
<evidence type="ECO:0000256" key="3">
    <source>
        <dbReference type="PROSITE-ProRule" id="PRU00409"/>
    </source>
</evidence>
<dbReference type="Gene3D" id="3.40.50.720">
    <property type="entry name" value="NAD(P)-binding Rossmann-like Domain"/>
    <property type="match status" value="1"/>
</dbReference>
<dbReference type="Gene3D" id="3.30.1490.20">
    <property type="entry name" value="ATP-grasp fold, A domain"/>
    <property type="match status" value="1"/>
</dbReference>
<dbReference type="InterPro" id="IPR032875">
    <property type="entry name" value="Succ_CoA_lig_flav_dom"/>
</dbReference>
<protein>
    <submittedName>
        <fullName evidence="6">CoA-binding protein</fullName>
    </submittedName>
</protein>
<dbReference type="Pfam" id="PF13549">
    <property type="entry name" value="ATP-grasp_5"/>
    <property type="match status" value="1"/>
</dbReference>
<dbReference type="PANTHER" id="PTHR42793:SF4">
    <property type="entry name" value="BLL6376 PROTEIN"/>
    <property type="match status" value="1"/>
</dbReference>
<dbReference type="FunFam" id="3.30.1490.20:FF:000020">
    <property type="entry name" value="Protein lysine acetyltransferase"/>
    <property type="match status" value="1"/>
</dbReference>
<reference evidence="6" key="1">
    <citation type="journal article" date="2020" name="mSystems">
        <title>Genome- and Community-Level Interaction Insights into Carbon Utilization and Element Cycling Functions of Hydrothermarchaeota in Hydrothermal Sediment.</title>
        <authorList>
            <person name="Zhou Z."/>
            <person name="Liu Y."/>
            <person name="Xu W."/>
            <person name="Pan J."/>
            <person name="Luo Z.H."/>
            <person name="Li M."/>
        </authorList>
    </citation>
    <scope>NUCLEOTIDE SEQUENCE</scope>
    <source>
        <strain evidence="6">SpSt-997</strain>
    </source>
</reference>
<keyword evidence="1" id="KW-0816">Tricarboxylic acid cycle</keyword>
<dbReference type="Pfam" id="PF19045">
    <property type="entry name" value="Ligase_CoA_2"/>
    <property type="match status" value="1"/>
</dbReference>
<gene>
    <name evidence="6" type="ORF">ENY07_03645</name>
</gene>